<keyword evidence="5" id="KW-0143">Chaperone</keyword>
<dbReference type="PANTHER" id="PTHR21013:SF10">
    <property type="entry name" value="ATP SYNTHASE MITOCHONDRIAL F1 COMPLEX ASSEMBLY FACTOR 2"/>
    <property type="match status" value="1"/>
</dbReference>
<dbReference type="Pfam" id="PF07542">
    <property type="entry name" value="ATP12"/>
    <property type="match status" value="1"/>
</dbReference>
<dbReference type="KEGG" id="ncs:NCAS_0I02970"/>
<evidence type="ECO:0008006" key="8">
    <source>
        <dbReference type="Google" id="ProtNLM"/>
    </source>
</evidence>
<accession>G0VKD1</accession>
<keyword evidence="7" id="KW-1185">Reference proteome</keyword>
<dbReference type="GeneID" id="96905652"/>
<evidence type="ECO:0000256" key="3">
    <source>
        <dbReference type="ARBA" id="ARBA00022946"/>
    </source>
</evidence>
<reference key="2">
    <citation type="submission" date="2011-08" db="EMBL/GenBank/DDBJ databases">
        <title>Genome sequence of Naumovozyma castellii.</title>
        <authorList>
            <person name="Gordon J.L."/>
            <person name="Armisen D."/>
            <person name="Proux-Wera E."/>
            <person name="OhEigeartaigh S.S."/>
            <person name="Byrne K.P."/>
            <person name="Wolfe K.H."/>
        </authorList>
    </citation>
    <scope>NUCLEOTIDE SEQUENCE</scope>
    <source>
        <strain>Type strain:CBS 4309</strain>
    </source>
</reference>
<dbReference type="PANTHER" id="PTHR21013">
    <property type="entry name" value="ATP SYNTHASE MITOCHONDRIAL F1 COMPLEX ASSEMBLY FACTOR 2/ATP12 PROTEIN, MITOCHONDRIAL PRECURSOR"/>
    <property type="match status" value="1"/>
</dbReference>
<keyword evidence="3" id="KW-0809">Transit peptide</keyword>
<dbReference type="InterPro" id="IPR042272">
    <property type="entry name" value="ATP12_ATP_synth-F1-assembly_N"/>
</dbReference>
<dbReference type="SUPFAM" id="SSF160909">
    <property type="entry name" value="ATP12-like"/>
    <property type="match status" value="1"/>
</dbReference>
<comment type="subcellular location">
    <subcellularLocation>
        <location evidence="1">Mitochondrion</location>
    </subcellularLocation>
</comment>
<evidence type="ECO:0000313" key="6">
    <source>
        <dbReference type="EMBL" id="CCC71965.1"/>
    </source>
</evidence>
<dbReference type="FunCoup" id="G0VKD1">
    <property type="interactions" value="727"/>
</dbReference>
<dbReference type="EMBL" id="HE576760">
    <property type="protein sequence ID" value="CCC71965.1"/>
    <property type="molecule type" value="Genomic_DNA"/>
</dbReference>
<dbReference type="InParanoid" id="G0VKD1"/>
<evidence type="ECO:0000313" key="7">
    <source>
        <dbReference type="Proteomes" id="UP000001640"/>
    </source>
</evidence>
<dbReference type="RefSeq" id="XP_003678307.1">
    <property type="nucleotide sequence ID" value="XM_003678259.1"/>
</dbReference>
<dbReference type="GO" id="GO:0033615">
    <property type="term" value="P:mitochondrial proton-transporting ATP synthase complex assembly"/>
    <property type="evidence" value="ECO:0007669"/>
    <property type="project" value="EnsemblFungi"/>
</dbReference>
<evidence type="ECO:0000256" key="1">
    <source>
        <dbReference type="ARBA" id="ARBA00004173"/>
    </source>
</evidence>
<dbReference type="STRING" id="1064592.G0VKD1"/>
<proteinExistence type="inferred from homology"/>
<sequence>MLKITTFTLRQSLRSSRCSNLNSIRRLTEGSLSTAVPLGADKTLENNLKTETNRLLKTGKKFWEDVKLNDKLLTDKISIEIDTKPIRTPLGNLLAVSKDKPLLAYLIRQEWATLTELSLNTDSMPLTSLVSRCIDLASTEEPGCDPNLIAKIGADRNQINSDLLRYLDTDTLLVFSPRAELEGVLRADQDKLYLPIIQGIKQFLSDYRSHASPIKLRTLDADIHGLRGNMQSQETKDAAINYLNSLSLWDLAVFEKTVLVTKSFVCGILLLQNKASKTVPLKQLQVDAERIAHLATLEITHQTRRWGEVEDTHDVNKVDIRRNIGVAAIAAFSM</sequence>
<dbReference type="eggNOG" id="KOG3015">
    <property type="taxonomic scope" value="Eukaryota"/>
</dbReference>
<comment type="similarity">
    <text evidence="2">Belongs to the ATP12 family.</text>
</comment>
<evidence type="ECO:0000256" key="4">
    <source>
        <dbReference type="ARBA" id="ARBA00023128"/>
    </source>
</evidence>
<dbReference type="InterPro" id="IPR011419">
    <property type="entry name" value="ATP12_ATP_synth-F1-assembly"/>
</dbReference>
<dbReference type="OMA" id="QGWVMGL"/>
<evidence type="ECO:0000256" key="2">
    <source>
        <dbReference type="ARBA" id="ARBA00008231"/>
    </source>
</evidence>
<evidence type="ECO:0000256" key="5">
    <source>
        <dbReference type="ARBA" id="ARBA00023186"/>
    </source>
</evidence>
<keyword evidence="4" id="KW-0496">Mitochondrion</keyword>
<reference evidence="6 7" key="1">
    <citation type="journal article" date="2011" name="Proc. Natl. Acad. Sci. U.S.A.">
        <title>Evolutionary erosion of yeast sex chromosomes by mating-type switching accidents.</title>
        <authorList>
            <person name="Gordon J.L."/>
            <person name="Armisen D."/>
            <person name="Proux-Wera E."/>
            <person name="Oheigeartaigh S.S."/>
            <person name="Byrne K.P."/>
            <person name="Wolfe K.H."/>
        </authorList>
    </citation>
    <scope>NUCLEOTIDE SEQUENCE [LARGE SCALE GENOMIC DNA]</scope>
    <source>
        <strain evidence="7">ATCC 76901 / BCRC 22586 / CBS 4309 / NBRC 1992 / NRRL Y-12630</strain>
    </source>
</reference>
<dbReference type="Gene3D" id="1.10.3580.10">
    <property type="entry name" value="ATP12 ATPase"/>
    <property type="match status" value="1"/>
</dbReference>
<dbReference type="GO" id="GO:0019904">
    <property type="term" value="F:protein domain specific binding"/>
    <property type="evidence" value="ECO:0007669"/>
    <property type="project" value="EnsemblFungi"/>
</dbReference>
<protein>
    <recommendedName>
        <fullName evidence="8">ATP synthase mitochondrial F1 complex assembly factor 2</fullName>
    </recommendedName>
</protein>
<dbReference type="AlphaFoldDB" id="G0VKD1"/>
<dbReference type="HOGENOM" id="CLU_047893_1_2_1"/>
<dbReference type="GO" id="GO:0005759">
    <property type="term" value="C:mitochondrial matrix"/>
    <property type="evidence" value="ECO:0007669"/>
    <property type="project" value="EnsemblFungi"/>
</dbReference>
<organism evidence="6 7">
    <name type="scientific">Naumovozyma castellii</name>
    <name type="common">Yeast</name>
    <name type="synonym">Saccharomyces castellii</name>
    <dbReference type="NCBI Taxonomy" id="27288"/>
    <lineage>
        <taxon>Eukaryota</taxon>
        <taxon>Fungi</taxon>
        <taxon>Dikarya</taxon>
        <taxon>Ascomycota</taxon>
        <taxon>Saccharomycotina</taxon>
        <taxon>Saccharomycetes</taxon>
        <taxon>Saccharomycetales</taxon>
        <taxon>Saccharomycetaceae</taxon>
        <taxon>Naumovozyma</taxon>
    </lineage>
</organism>
<dbReference type="InterPro" id="IPR023335">
    <property type="entry name" value="ATP12_ortho_dom_sf"/>
</dbReference>
<gene>
    <name evidence="6" type="primary">NCAS0I02970</name>
    <name evidence="6" type="ordered locus">NCAS_0I02970</name>
</gene>
<dbReference type="OrthoDB" id="5322896at2759"/>
<dbReference type="Proteomes" id="UP000001640">
    <property type="component" value="Chromosome 9"/>
</dbReference>
<dbReference type="Gene3D" id="3.30.2180.10">
    <property type="entry name" value="ATP12-like"/>
    <property type="match status" value="1"/>
</dbReference>
<name>G0VKD1_NAUCA</name>